<gene>
    <name evidence="1" type="ORF">MPC4_370001</name>
</gene>
<sequence>MAYWTVIGTGIEGDLTGKMFSVTLDTETDKWMAGGPSVDKFFITKSGVFKYVGIPENGTQLVKSGPVEVAFITALNRSSAVGQTGRGRASETGANFSWKLDSK</sequence>
<keyword evidence="2" id="KW-1185">Reference proteome</keyword>
<evidence type="ECO:0000313" key="2">
    <source>
        <dbReference type="Proteomes" id="UP000485880"/>
    </source>
</evidence>
<proteinExistence type="predicted"/>
<comment type="caution">
    <text evidence="1">The sequence shown here is derived from an EMBL/GenBank/DDBJ whole genome shotgun (WGS) entry which is preliminary data.</text>
</comment>
<organism evidence="1 2">
    <name type="scientific">Methylocella tundrae</name>
    <dbReference type="NCBI Taxonomy" id="227605"/>
    <lineage>
        <taxon>Bacteria</taxon>
        <taxon>Pseudomonadati</taxon>
        <taxon>Pseudomonadota</taxon>
        <taxon>Alphaproteobacteria</taxon>
        <taxon>Hyphomicrobiales</taxon>
        <taxon>Beijerinckiaceae</taxon>
        <taxon>Methylocella</taxon>
    </lineage>
</organism>
<reference evidence="1 2" key="1">
    <citation type="submission" date="2019-05" db="EMBL/GenBank/DDBJ databases">
        <authorList>
            <person name="Farhan Ul Haque M."/>
        </authorList>
    </citation>
    <scope>NUCLEOTIDE SEQUENCE [LARGE SCALE GENOMIC DNA]</scope>
    <source>
        <strain evidence="1">2</strain>
    </source>
</reference>
<dbReference type="Proteomes" id="UP000485880">
    <property type="component" value="Unassembled WGS sequence"/>
</dbReference>
<dbReference type="AlphaFoldDB" id="A0A8B6M8K9"/>
<evidence type="ECO:0000313" key="1">
    <source>
        <dbReference type="EMBL" id="VTZ51357.1"/>
    </source>
</evidence>
<dbReference type="EMBL" id="CABFMQ020000095">
    <property type="protein sequence ID" value="VTZ51357.1"/>
    <property type="molecule type" value="Genomic_DNA"/>
</dbReference>
<protein>
    <submittedName>
        <fullName evidence="1">Uncharacterized protein</fullName>
    </submittedName>
</protein>
<accession>A0A8B6M8K9</accession>
<name>A0A8B6M8K9_METTU</name>
<dbReference type="RefSeq" id="WP_210253664.1">
    <property type="nucleotide sequence ID" value="NZ_CABFMQ020000095.1"/>
</dbReference>